<dbReference type="CDD" id="cd05379">
    <property type="entry name" value="CAP_bacterial"/>
    <property type="match status" value="1"/>
</dbReference>
<dbReference type="PROSITE" id="PS51257">
    <property type="entry name" value="PROKAR_LIPOPROTEIN"/>
    <property type="match status" value="1"/>
</dbReference>
<keyword evidence="2" id="KW-0732">Signal</keyword>
<dbReference type="PANTHER" id="PTHR31157">
    <property type="entry name" value="SCP DOMAIN-CONTAINING PROTEIN"/>
    <property type="match status" value="1"/>
</dbReference>
<feature type="region of interest" description="Disordered" evidence="1">
    <location>
        <begin position="146"/>
        <end position="169"/>
    </location>
</feature>
<dbReference type="EMBL" id="JAAWWK010000004">
    <property type="protein sequence ID" value="NKI18305.1"/>
    <property type="molecule type" value="Genomic_DNA"/>
</dbReference>
<sequence>MPTIIKNTTLIALVVLLVACSAATDQRHSVALNDATSGEGHWPVKGWDTATLATASKADYLNPRERELVLHLNMVRSDPARYAKEFIAPRLNYYSGNIYRPPWTPSQFGGTMTNEGVAALKEAIAELSSASPVPLLQVSRGISRAARDHAQDQSRSGDTGHISGDGKALPERLNKYGRWRYRIAENVAYGRSAAVDNVVGLLVDDGVPSRSHRKTILNPDFKLVGVAVASHPQYGNLCVMDFAGAFIEK</sequence>
<dbReference type="Gene3D" id="3.40.33.10">
    <property type="entry name" value="CAP"/>
    <property type="match status" value="1"/>
</dbReference>
<gene>
    <name evidence="4" type="ORF">HCU74_12890</name>
</gene>
<dbReference type="Proteomes" id="UP000765845">
    <property type="component" value="Unassembled WGS sequence"/>
</dbReference>
<name>A0ABX1GGH1_9GAMM</name>
<evidence type="ECO:0000256" key="2">
    <source>
        <dbReference type="SAM" id="SignalP"/>
    </source>
</evidence>
<proteinExistence type="predicted"/>
<comment type="caution">
    <text evidence="4">The sequence shown here is derived from an EMBL/GenBank/DDBJ whole genome shotgun (WGS) entry which is preliminary data.</text>
</comment>
<dbReference type="InterPro" id="IPR035940">
    <property type="entry name" value="CAP_sf"/>
</dbReference>
<dbReference type="PANTHER" id="PTHR31157:SF1">
    <property type="entry name" value="SCP DOMAIN-CONTAINING PROTEIN"/>
    <property type="match status" value="1"/>
</dbReference>
<protein>
    <submittedName>
        <fullName evidence="4">CAP domain-containing protein</fullName>
    </submittedName>
</protein>
<evidence type="ECO:0000256" key="1">
    <source>
        <dbReference type="SAM" id="MobiDB-lite"/>
    </source>
</evidence>
<feature type="chain" id="PRO_5046168061" evidence="2">
    <location>
        <begin position="23"/>
        <end position="249"/>
    </location>
</feature>
<keyword evidence="5" id="KW-1185">Reference proteome</keyword>
<dbReference type="InterPro" id="IPR014044">
    <property type="entry name" value="CAP_dom"/>
</dbReference>
<reference evidence="4 5" key="1">
    <citation type="submission" date="2020-04" db="EMBL/GenBank/DDBJ databases">
        <authorList>
            <person name="Yoon J."/>
        </authorList>
    </citation>
    <scope>NUCLEOTIDE SEQUENCE [LARGE SCALE GENOMIC DNA]</scope>
    <source>
        <strain evidence="4 5">KMU-166</strain>
    </source>
</reference>
<dbReference type="SUPFAM" id="SSF55797">
    <property type="entry name" value="PR-1-like"/>
    <property type="match status" value="1"/>
</dbReference>
<accession>A0ABX1GGH1</accession>
<feature type="signal peptide" evidence="2">
    <location>
        <begin position="1"/>
        <end position="22"/>
    </location>
</feature>
<dbReference type="Pfam" id="PF00188">
    <property type="entry name" value="CAP"/>
    <property type="match status" value="1"/>
</dbReference>
<organism evidence="4 5">
    <name type="scientific">Spongiibacter thalassae</name>
    <dbReference type="NCBI Taxonomy" id="2721624"/>
    <lineage>
        <taxon>Bacteria</taxon>
        <taxon>Pseudomonadati</taxon>
        <taxon>Pseudomonadota</taxon>
        <taxon>Gammaproteobacteria</taxon>
        <taxon>Cellvibrionales</taxon>
        <taxon>Spongiibacteraceae</taxon>
        <taxon>Spongiibacter</taxon>
    </lineage>
</organism>
<evidence type="ECO:0000313" key="5">
    <source>
        <dbReference type="Proteomes" id="UP000765845"/>
    </source>
</evidence>
<dbReference type="RefSeq" id="WP_168450821.1">
    <property type="nucleotide sequence ID" value="NZ_JAAWWK010000004.1"/>
</dbReference>
<evidence type="ECO:0000259" key="3">
    <source>
        <dbReference type="Pfam" id="PF00188"/>
    </source>
</evidence>
<feature type="domain" description="SCP" evidence="3">
    <location>
        <begin position="125"/>
        <end position="242"/>
    </location>
</feature>
<evidence type="ECO:0000313" key="4">
    <source>
        <dbReference type="EMBL" id="NKI18305.1"/>
    </source>
</evidence>